<reference evidence="1 2" key="1">
    <citation type="submission" date="2023-07" db="EMBL/GenBank/DDBJ databases">
        <title>Sorghum-associated microbial communities from plants grown in Nebraska, USA.</title>
        <authorList>
            <person name="Schachtman D."/>
        </authorList>
    </citation>
    <scope>NUCLEOTIDE SEQUENCE [LARGE SCALE GENOMIC DNA]</scope>
    <source>
        <strain evidence="1 2">4272</strain>
    </source>
</reference>
<sequence length="117" mass="12874">MDAEEPPRAMGYVCIDLVKTVTGLEIQARNVAARLGYEYAGLCRSTSLIAPETLLDHVTTHRIELLIVPDLMHLRGRIPSDLADLTDIHDLAAGRTYEREGAYAPDEGHRPNPLATP</sequence>
<comment type="caution">
    <text evidence="1">The sequence shown here is derived from an EMBL/GenBank/DDBJ whole genome shotgun (WGS) entry which is preliminary data.</text>
</comment>
<protein>
    <recommendedName>
        <fullName evidence="3">Resolvase-like protein</fullName>
    </recommendedName>
</protein>
<evidence type="ECO:0000313" key="1">
    <source>
        <dbReference type="EMBL" id="MDR7169556.1"/>
    </source>
</evidence>
<dbReference type="RefSeq" id="WP_310402748.1">
    <property type="nucleotide sequence ID" value="NZ_JAVDWW010000005.1"/>
</dbReference>
<evidence type="ECO:0008006" key="3">
    <source>
        <dbReference type="Google" id="ProtNLM"/>
    </source>
</evidence>
<evidence type="ECO:0000313" key="2">
    <source>
        <dbReference type="Proteomes" id="UP001251217"/>
    </source>
</evidence>
<proteinExistence type="predicted"/>
<organism evidence="1 2">
    <name type="scientific">Nocardia kruczakiae</name>
    <dbReference type="NCBI Taxonomy" id="261477"/>
    <lineage>
        <taxon>Bacteria</taxon>
        <taxon>Bacillati</taxon>
        <taxon>Actinomycetota</taxon>
        <taxon>Actinomycetes</taxon>
        <taxon>Mycobacteriales</taxon>
        <taxon>Nocardiaceae</taxon>
        <taxon>Nocardia</taxon>
    </lineage>
</organism>
<keyword evidence="2" id="KW-1185">Reference proteome</keyword>
<gene>
    <name evidence="1" type="ORF">J2W56_003300</name>
</gene>
<dbReference type="EMBL" id="JAVDWW010000005">
    <property type="protein sequence ID" value="MDR7169556.1"/>
    <property type="molecule type" value="Genomic_DNA"/>
</dbReference>
<accession>A0ABU1XHM2</accession>
<dbReference type="Proteomes" id="UP001251217">
    <property type="component" value="Unassembled WGS sequence"/>
</dbReference>
<name>A0ABU1XHM2_9NOCA</name>